<feature type="compositionally biased region" description="Polar residues" evidence="1">
    <location>
        <begin position="94"/>
        <end position="113"/>
    </location>
</feature>
<organism evidence="2 3">
    <name type="scientific">[Candida] arabinofermentans NRRL YB-2248</name>
    <dbReference type="NCBI Taxonomy" id="983967"/>
    <lineage>
        <taxon>Eukaryota</taxon>
        <taxon>Fungi</taxon>
        <taxon>Dikarya</taxon>
        <taxon>Ascomycota</taxon>
        <taxon>Saccharomycotina</taxon>
        <taxon>Pichiomycetes</taxon>
        <taxon>Pichiales</taxon>
        <taxon>Pichiaceae</taxon>
        <taxon>Ogataea</taxon>
        <taxon>Ogataea/Candida clade</taxon>
    </lineage>
</organism>
<feature type="region of interest" description="Disordered" evidence="1">
    <location>
        <begin position="34"/>
        <end position="72"/>
    </location>
</feature>
<reference evidence="3" key="1">
    <citation type="submission" date="2016-04" db="EMBL/GenBank/DDBJ databases">
        <title>Comparative genomics of biotechnologically important yeasts.</title>
        <authorList>
            <consortium name="DOE Joint Genome Institute"/>
            <person name="Riley R."/>
            <person name="Haridas S."/>
            <person name="Wolfe K.H."/>
            <person name="Lopes M.R."/>
            <person name="Hittinger C.T."/>
            <person name="Goker M."/>
            <person name="Salamov A."/>
            <person name="Wisecaver J."/>
            <person name="Long T.M."/>
            <person name="Aerts A.L."/>
            <person name="Barry K."/>
            <person name="Choi C."/>
            <person name="Clum A."/>
            <person name="Coughlan A.Y."/>
            <person name="Deshpande S."/>
            <person name="Douglass A.P."/>
            <person name="Hanson S.J."/>
            <person name="Klenk H.-P."/>
            <person name="Labutti K."/>
            <person name="Lapidus A."/>
            <person name="Lindquist E."/>
            <person name="Lipzen A."/>
            <person name="Meier-Kolthoff J.P."/>
            <person name="Ohm R.A."/>
            <person name="Otillar R.P."/>
            <person name="Pangilinan J."/>
            <person name="Peng Y."/>
            <person name="Rokas A."/>
            <person name="Rosa C.A."/>
            <person name="Scheuner C."/>
            <person name="Sibirny A.A."/>
            <person name="Slot J.C."/>
            <person name="Stielow J.B."/>
            <person name="Sun H."/>
            <person name="Kurtzman C.P."/>
            <person name="Blackwell M."/>
            <person name="Grigoriev I.V."/>
            <person name="Jeffries T.W."/>
        </authorList>
    </citation>
    <scope>NUCLEOTIDE SEQUENCE [LARGE SCALE GENOMIC DNA]</scope>
    <source>
        <strain evidence="3">NRRL YB-2248</strain>
    </source>
</reference>
<feature type="compositionally biased region" description="Polar residues" evidence="1">
    <location>
        <begin position="59"/>
        <end position="68"/>
    </location>
</feature>
<evidence type="ECO:0000313" key="2">
    <source>
        <dbReference type="EMBL" id="ODV85371.1"/>
    </source>
</evidence>
<feature type="region of interest" description="Disordered" evidence="1">
    <location>
        <begin position="93"/>
        <end position="131"/>
    </location>
</feature>
<feature type="region of interest" description="Disordered" evidence="1">
    <location>
        <begin position="232"/>
        <end position="252"/>
    </location>
</feature>
<sequence>MIYDGSLKDSAINFVDNKLPMGLKLSTFSRLLSVSDPQQSEPKGPGEITVRSTTTTTTSKIPNGNASQKRGLATGCVSRKVIESRRNHLKDLALSSSELTSDTDNGYNTTQAGSDEEEEEEEEQSSNNTTIEITLPGTKTSVSDLIDLNEVMRNLKLLNLSINNELIYSNDTNLKNYVSKSMVGLLCSIRDSNLLMHTFESLDDQTKLDILKLYLGDCAIVDKFKAGEEHEQLLDMDDDDEEDGDYSSSAENIQEKDGLGLERFMASQLLTSTPMNSKSSSPTPRRRGTVAKYKPTGTRENLSKMDELLIQSIDLVLMMMRLIFNRLILPITLLFFSELAMLNENYQIVNNVIKLFLDLVLLVLSRLMGLLSITNEETSDTKSRKTRSRHSNNNDKGGPSSGLIDVNYLTVAVMRKMMEAFNPPTGSQTM</sequence>
<feature type="compositionally biased region" description="Acidic residues" evidence="1">
    <location>
        <begin position="114"/>
        <end position="124"/>
    </location>
</feature>
<feature type="compositionally biased region" description="Acidic residues" evidence="1">
    <location>
        <begin position="234"/>
        <end position="245"/>
    </location>
</feature>
<protein>
    <submittedName>
        <fullName evidence="2">Uncharacterized protein</fullName>
    </submittedName>
</protein>
<accession>A0A1E4T0Y9</accession>
<keyword evidence="3" id="KW-1185">Reference proteome</keyword>
<evidence type="ECO:0000256" key="1">
    <source>
        <dbReference type="SAM" id="MobiDB-lite"/>
    </source>
</evidence>
<feature type="region of interest" description="Disordered" evidence="1">
    <location>
        <begin position="376"/>
        <end position="401"/>
    </location>
</feature>
<gene>
    <name evidence="2" type="ORF">CANARDRAFT_28168</name>
</gene>
<dbReference type="AlphaFoldDB" id="A0A1E4T0Y9"/>
<dbReference type="Proteomes" id="UP000094801">
    <property type="component" value="Unassembled WGS sequence"/>
</dbReference>
<proteinExistence type="predicted"/>
<name>A0A1E4T0Y9_9ASCO</name>
<evidence type="ECO:0000313" key="3">
    <source>
        <dbReference type="Proteomes" id="UP000094801"/>
    </source>
</evidence>
<dbReference type="EMBL" id="KV453852">
    <property type="protein sequence ID" value="ODV85371.1"/>
    <property type="molecule type" value="Genomic_DNA"/>
</dbReference>